<organism evidence="1 2">
    <name type="scientific">Paenibacillus polymyxa (strain SC2)</name>
    <name type="common">Bacillus polymyxa</name>
    <dbReference type="NCBI Taxonomy" id="886882"/>
    <lineage>
        <taxon>Bacteria</taxon>
        <taxon>Bacillati</taxon>
        <taxon>Bacillota</taxon>
        <taxon>Bacilli</taxon>
        <taxon>Bacillales</taxon>
        <taxon>Paenibacillaceae</taxon>
        <taxon>Paenibacillus</taxon>
    </lineage>
</organism>
<dbReference type="eggNOG" id="COG0462">
    <property type="taxonomic scope" value="Bacteria"/>
</dbReference>
<protein>
    <submittedName>
        <fullName evidence="1">Ribose-phosphate pyrophosphokinase</fullName>
    </submittedName>
</protein>
<dbReference type="GO" id="GO:0006164">
    <property type="term" value="P:purine nucleotide biosynthetic process"/>
    <property type="evidence" value="ECO:0007669"/>
    <property type="project" value="TreeGrafter"/>
</dbReference>
<reference evidence="1 2" key="1">
    <citation type="journal article" date="2011" name="J. Bacteriol.">
        <title>Complete genome sequence of Paenibacillus polymyxa SC2, a strain of plant growth-promoting Rhizobacterium with broad-spectrum antimicrobial activity.</title>
        <authorList>
            <person name="Ma M."/>
            <person name="Wang C."/>
            <person name="Ding Y."/>
            <person name="Li L."/>
            <person name="Shen D."/>
            <person name="Jiang X."/>
            <person name="Guan D."/>
            <person name="Cao F."/>
            <person name="Chen H."/>
            <person name="Feng R."/>
            <person name="Wang X."/>
            <person name="Ge Y."/>
            <person name="Yao L."/>
            <person name="Bing X."/>
            <person name="Yang X."/>
            <person name="Li J."/>
            <person name="Du B."/>
        </authorList>
    </citation>
    <scope>NUCLEOTIDE SEQUENCE [LARGE SCALE GENOMIC DNA]</scope>
    <source>
        <strain evidence="1 2">SC2</strain>
        <plasmid evidence="2">pSC2</plasmid>
    </source>
</reference>
<accession>E3EL29</accession>
<dbReference type="InterPro" id="IPR029057">
    <property type="entry name" value="PRTase-like"/>
</dbReference>
<dbReference type="AlphaFoldDB" id="E3EL29"/>
<geneLocation type="plasmid" evidence="1 2">
    <name>pSC2</name>
</geneLocation>
<dbReference type="PATRIC" id="fig|886882.15.peg.5745"/>
<dbReference type="CDD" id="cd06223">
    <property type="entry name" value="PRTases_typeI"/>
    <property type="match status" value="1"/>
</dbReference>
<dbReference type="GO" id="GO:0006015">
    <property type="term" value="P:5-phosphoribose 1-diphosphate biosynthetic process"/>
    <property type="evidence" value="ECO:0007669"/>
    <property type="project" value="TreeGrafter"/>
</dbReference>
<dbReference type="Proteomes" id="UP000006868">
    <property type="component" value="Plasmid pSC2"/>
</dbReference>
<keyword evidence="1" id="KW-0614">Plasmid</keyword>
<dbReference type="Pfam" id="PF14572">
    <property type="entry name" value="Pribosyl_synth"/>
    <property type="match status" value="1"/>
</dbReference>
<dbReference type="RefSeq" id="WP_013386005.1">
    <property type="nucleotide sequence ID" value="NC_014628.2"/>
</dbReference>
<proteinExistence type="predicted"/>
<dbReference type="GO" id="GO:0005737">
    <property type="term" value="C:cytoplasm"/>
    <property type="evidence" value="ECO:0007669"/>
    <property type="project" value="TreeGrafter"/>
</dbReference>
<dbReference type="InterPro" id="IPR000836">
    <property type="entry name" value="PRTase_dom"/>
</dbReference>
<dbReference type="SUPFAM" id="SSF53271">
    <property type="entry name" value="PRTase-like"/>
    <property type="match status" value="2"/>
</dbReference>
<name>E3EL29_PAEPS</name>
<sequence length="274" mass="31276">MILLNGISVHFTTFPNGETKVDGNQILGLLQSVGNHRVELTLKFEDDGDLIKLLFVKEFMDEHDLSASLLITYMPYSRMDRQEGNSVFTLKSVARFINQMNFDSVTIVEPHSDVTPALIDRCRVLYPTLTLLKKVLKQINFDPNKDYIYFPDAGAAKRYGKGKELKGYRQLVGHKSRDFETGRLEKLEIVGDVDRKDYKVLIIDDLCSYGGTFSWGSEKLREKGASVVYLLVTHCEESIYQKGLLDSGLVQKVFTTNTMLNESKHKNLEIIHHY</sequence>
<evidence type="ECO:0000313" key="2">
    <source>
        <dbReference type="Proteomes" id="UP000006868"/>
    </source>
</evidence>
<dbReference type="Gene3D" id="3.40.50.2020">
    <property type="match status" value="2"/>
</dbReference>
<dbReference type="KEGG" id="ppm:PPSC2_27160"/>
<gene>
    <name evidence="1" type="ORF">PPSC2_27160</name>
</gene>
<evidence type="ECO:0000313" key="1">
    <source>
        <dbReference type="EMBL" id="ADO59591.1"/>
    </source>
</evidence>
<dbReference type="HOGENOM" id="CLU_033546_2_2_9"/>
<dbReference type="OrthoDB" id="643885at2"/>
<dbReference type="GO" id="GO:0000287">
    <property type="term" value="F:magnesium ion binding"/>
    <property type="evidence" value="ECO:0007669"/>
    <property type="project" value="InterPro"/>
</dbReference>
<dbReference type="PANTHER" id="PTHR10210">
    <property type="entry name" value="RIBOSE-PHOSPHATE DIPHOSPHOKINASE FAMILY MEMBER"/>
    <property type="match status" value="1"/>
</dbReference>
<dbReference type="InterPro" id="IPR005946">
    <property type="entry name" value="Rib-P_diPkinase"/>
</dbReference>
<dbReference type="GO" id="GO:0002189">
    <property type="term" value="C:ribose phosphate diphosphokinase complex"/>
    <property type="evidence" value="ECO:0007669"/>
    <property type="project" value="TreeGrafter"/>
</dbReference>
<dbReference type="PANTHER" id="PTHR10210:SF45">
    <property type="entry name" value="RIBOSE-PHOSPHATE PYROPHOSPHOKINASE 3, CHLOROPLASTIC"/>
    <property type="match status" value="1"/>
</dbReference>
<dbReference type="EMBL" id="CP002214">
    <property type="protein sequence ID" value="ADO59591.1"/>
    <property type="molecule type" value="Genomic_DNA"/>
</dbReference>